<accession>A0A800MRR4</accession>
<evidence type="ECO:0000313" key="2">
    <source>
        <dbReference type="Proteomes" id="UP000465778"/>
    </source>
</evidence>
<sequence length="37" mass="4504">MFLIAISNKDIRGTFREKKEQMRKKYLHTCNVEQIFS</sequence>
<name>A0A800MRR4_CYTFI</name>
<organism evidence="1 2">
    <name type="scientific">Cytobacillus firmus</name>
    <name type="common">Bacillus firmus</name>
    <dbReference type="NCBI Taxonomy" id="1399"/>
    <lineage>
        <taxon>Bacteria</taxon>
        <taxon>Bacillati</taxon>
        <taxon>Bacillota</taxon>
        <taxon>Bacilli</taxon>
        <taxon>Bacillales</taxon>
        <taxon>Bacillaceae</taxon>
        <taxon>Cytobacillus</taxon>
    </lineage>
</organism>
<dbReference type="AlphaFoldDB" id="A0A800MRR4"/>
<dbReference type="Proteomes" id="UP000465778">
    <property type="component" value="Unassembled WGS sequence"/>
</dbReference>
<reference evidence="1 2" key="1">
    <citation type="journal article" date="2020" name="G3 (Bethesda)">
        <title>Whole Genome Sequencing and Comparative Genomics of Two Nematicidal Bacillus Strains Reveals a Wide Range of Possible Virulence Factors.</title>
        <authorList>
            <person name="Susic N."/>
            <person name="Janezic S."/>
            <person name="Rupnik M."/>
            <person name="Geric Stare B."/>
        </authorList>
    </citation>
    <scope>NUCLEOTIDE SEQUENCE [LARGE SCALE GENOMIC DNA]</scope>
    <source>
        <strain evidence="1 2">I-1582</strain>
    </source>
</reference>
<proteinExistence type="predicted"/>
<dbReference type="EMBL" id="VDEM01000126">
    <property type="protein sequence ID" value="KAF0821296.1"/>
    <property type="molecule type" value="Genomic_DNA"/>
</dbReference>
<protein>
    <submittedName>
        <fullName evidence="1">Uncharacterized protein</fullName>
    </submittedName>
</protein>
<comment type="caution">
    <text evidence="1">The sequence shown here is derived from an EMBL/GenBank/DDBJ whole genome shotgun (WGS) entry which is preliminary data.</text>
</comment>
<evidence type="ECO:0000313" key="1">
    <source>
        <dbReference type="EMBL" id="KAF0821296.1"/>
    </source>
</evidence>
<gene>
    <name evidence="1" type="ORF">KIS1582_4991</name>
</gene>